<organism evidence="1 2">
    <name type="scientific">Cordyceps javanica</name>
    <dbReference type="NCBI Taxonomy" id="43265"/>
    <lineage>
        <taxon>Eukaryota</taxon>
        <taxon>Fungi</taxon>
        <taxon>Dikarya</taxon>
        <taxon>Ascomycota</taxon>
        <taxon>Pezizomycotina</taxon>
        <taxon>Sordariomycetes</taxon>
        <taxon>Hypocreomycetidae</taxon>
        <taxon>Hypocreales</taxon>
        <taxon>Cordycipitaceae</taxon>
        <taxon>Cordyceps</taxon>
    </lineage>
</organism>
<keyword evidence="2" id="KW-1185">Reference proteome</keyword>
<gene>
    <name evidence="1" type="ORF">IF1G_08547</name>
</gene>
<sequence>MPHFNLVLEGGGWRGRLKEIKGEEGVRAVGKENTNTRPCQLRGDGQGPGQIEEDAQLGALALARARAWQRMDGVCLMIGSDRNPGIVQGETRDKKPVATGFDVDVVFYFSRALPCLSVLLSVNLPWNGERHVPLFSVLTMPRRELAMGFALQHGEKNAMVQTENEGRDRKRKEMAD</sequence>
<dbReference type="AlphaFoldDB" id="A0A545UT35"/>
<dbReference type="Proteomes" id="UP000315783">
    <property type="component" value="Unassembled WGS sequence"/>
</dbReference>
<accession>A0A545UT35</accession>
<dbReference type="EMBL" id="SPUK01000014">
    <property type="protein sequence ID" value="TQV92623.1"/>
    <property type="molecule type" value="Genomic_DNA"/>
</dbReference>
<comment type="caution">
    <text evidence="1">The sequence shown here is derived from an EMBL/GenBank/DDBJ whole genome shotgun (WGS) entry which is preliminary data.</text>
</comment>
<evidence type="ECO:0000313" key="2">
    <source>
        <dbReference type="Proteomes" id="UP000315783"/>
    </source>
</evidence>
<proteinExistence type="predicted"/>
<protein>
    <submittedName>
        <fullName evidence="1">Uncharacterized protein</fullName>
    </submittedName>
</protein>
<evidence type="ECO:0000313" key="1">
    <source>
        <dbReference type="EMBL" id="TQV92623.1"/>
    </source>
</evidence>
<reference evidence="1 2" key="1">
    <citation type="journal article" date="2019" name="Appl. Microbiol. Biotechnol.">
        <title>Genome sequence of Isaria javanica and comparative genome analysis insights into family S53 peptidase evolution in fungal entomopathogens.</title>
        <authorList>
            <person name="Lin R."/>
            <person name="Zhang X."/>
            <person name="Xin B."/>
            <person name="Zou M."/>
            <person name="Gao Y."/>
            <person name="Qin F."/>
            <person name="Hu Q."/>
            <person name="Xie B."/>
            <person name="Cheng X."/>
        </authorList>
    </citation>
    <scope>NUCLEOTIDE SEQUENCE [LARGE SCALE GENOMIC DNA]</scope>
    <source>
        <strain evidence="1 2">IJ1G</strain>
    </source>
</reference>
<name>A0A545UT35_9HYPO</name>